<dbReference type="SUPFAM" id="SSF52172">
    <property type="entry name" value="CheY-like"/>
    <property type="match status" value="1"/>
</dbReference>
<dbReference type="InterPro" id="IPR003661">
    <property type="entry name" value="HisK_dim/P_dom"/>
</dbReference>
<dbReference type="PROSITE" id="PS00041">
    <property type="entry name" value="HTH_ARAC_FAMILY_1"/>
    <property type="match status" value="1"/>
</dbReference>
<evidence type="ECO:0000256" key="7">
    <source>
        <dbReference type="PROSITE-ProRule" id="PRU00169"/>
    </source>
</evidence>
<dbReference type="Gene3D" id="1.10.10.60">
    <property type="entry name" value="Homeodomain-like"/>
    <property type="match status" value="1"/>
</dbReference>
<keyword evidence="3 7" id="KW-0597">Phosphoprotein</keyword>
<dbReference type="InterPro" id="IPR018062">
    <property type="entry name" value="HTH_AraC-typ_CS"/>
</dbReference>
<dbReference type="PANTHER" id="PTHR43547">
    <property type="entry name" value="TWO-COMPONENT HISTIDINE KINASE"/>
    <property type="match status" value="1"/>
</dbReference>
<dbReference type="Pfam" id="PF13407">
    <property type="entry name" value="Peripla_BP_4"/>
    <property type="match status" value="1"/>
</dbReference>
<dbReference type="Pfam" id="PF12833">
    <property type="entry name" value="HTH_18"/>
    <property type="match status" value="1"/>
</dbReference>
<evidence type="ECO:0000259" key="13">
    <source>
        <dbReference type="PROSITE" id="PS50110"/>
    </source>
</evidence>
<dbReference type="InterPro" id="IPR003594">
    <property type="entry name" value="HATPase_dom"/>
</dbReference>
<dbReference type="InterPro" id="IPR004358">
    <property type="entry name" value="Sig_transdc_His_kin-like_C"/>
</dbReference>
<evidence type="ECO:0000256" key="2">
    <source>
        <dbReference type="ARBA" id="ARBA00012438"/>
    </source>
</evidence>
<name>A0ABR8JV38_9BACT</name>
<accession>A0ABR8JV38</accession>
<evidence type="ECO:0000313" key="14">
    <source>
        <dbReference type="EMBL" id="MBD2722771.1"/>
    </source>
</evidence>
<evidence type="ECO:0000256" key="3">
    <source>
        <dbReference type="ARBA" id="ARBA00022553"/>
    </source>
</evidence>
<feature type="coiled-coil region" evidence="8">
    <location>
        <begin position="311"/>
        <end position="341"/>
    </location>
</feature>
<dbReference type="PROSITE" id="PS50110">
    <property type="entry name" value="RESPONSE_REGULATORY"/>
    <property type="match status" value="1"/>
</dbReference>
<evidence type="ECO:0000259" key="12">
    <source>
        <dbReference type="PROSITE" id="PS50109"/>
    </source>
</evidence>
<keyword evidence="9" id="KW-1133">Transmembrane helix</keyword>
<feature type="modified residue" description="4-aspartylphosphate" evidence="7">
    <location>
        <position position="722"/>
    </location>
</feature>
<dbReference type="EC" id="2.7.13.3" evidence="2"/>
<dbReference type="SMART" id="SM00387">
    <property type="entry name" value="HATPase_c"/>
    <property type="match status" value="1"/>
</dbReference>
<dbReference type="PRINTS" id="PR00344">
    <property type="entry name" value="BCTRLSENSOR"/>
</dbReference>
<dbReference type="InterPro" id="IPR036097">
    <property type="entry name" value="HisK_dim/P_sf"/>
</dbReference>
<dbReference type="InterPro" id="IPR028082">
    <property type="entry name" value="Peripla_BP_I"/>
</dbReference>
<evidence type="ECO:0000256" key="10">
    <source>
        <dbReference type="SAM" id="SignalP"/>
    </source>
</evidence>
<dbReference type="RefSeq" id="WP_190924743.1">
    <property type="nucleotide sequence ID" value="NZ_JACXAC010000004.1"/>
</dbReference>
<dbReference type="InterPro" id="IPR036890">
    <property type="entry name" value="HATPase_C_sf"/>
</dbReference>
<feature type="coiled-coil region" evidence="8">
    <location>
        <begin position="377"/>
        <end position="407"/>
    </location>
</feature>
<keyword evidence="15" id="KW-1185">Reference proteome</keyword>
<comment type="catalytic activity">
    <reaction evidence="1">
        <text>ATP + protein L-histidine = ADP + protein N-phospho-L-histidine.</text>
        <dbReference type="EC" id="2.7.13.3"/>
    </reaction>
</comment>
<feature type="signal peptide" evidence="10">
    <location>
        <begin position="1"/>
        <end position="25"/>
    </location>
</feature>
<dbReference type="SMART" id="SM00448">
    <property type="entry name" value="REC"/>
    <property type="match status" value="1"/>
</dbReference>
<keyword evidence="4" id="KW-0805">Transcription regulation</keyword>
<evidence type="ECO:0000256" key="5">
    <source>
        <dbReference type="ARBA" id="ARBA00023125"/>
    </source>
</evidence>
<keyword evidence="6" id="KW-0804">Transcription</keyword>
<dbReference type="InterPro" id="IPR009057">
    <property type="entry name" value="Homeodomain-like_sf"/>
</dbReference>
<dbReference type="InterPro" id="IPR001789">
    <property type="entry name" value="Sig_transdc_resp-reg_receiver"/>
</dbReference>
<evidence type="ECO:0000313" key="15">
    <source>
        <dbReference type="Proteomes" id="UP000606003"/>
    </source>
</evidence>
<keyword evidence="9" id="KW-0812">Transmembrane</keyword>
<dbReference type="Pfam" id="PF00512">
    <property type="entry name" value="HisKA"/>
    <property type="match status" value="1"/>
</dbReference>
<dbReference type="Proteomes" id="UP000606003">
    <property type="component" value="Unassembled WGS sequence"/>
</dbReference>
<dbReference type="InterPro" id="IPR025997">
    <property type="entry name" value="SBP_2_dom"/>
</dbReference>
<dbReference type="Gene3D" id="1.10.287.130">
    <property type="match status" value="1"/>
</dbReference>
<feature type="transmembrane region" description="Helical" evidence="9">
    <location>
        <begin position="349"/>
        <end position="370"/>
    </location>
</feature>
<dbReference type="PANTHER" id="PTHR43547:SF2">
    <property type="entry name" value="HYBRID SIGNAL TRANSDUCTION HISTIDINE KINASE C"/>
    <property type="match status" value="1"/>
</dbReference>
<dbReference type="CDD" id="cd17574">
    <property type="entry name" value="REC_OmpR"/>
    <property type="match status" value="1"/>
</dbReference>
<dbReference type="Pfam" id="PF00072">
    <property type="entry name" value="Response_reg"/>
    <property type="match status" value="1"/>
</dbReference>
<dbReference type="PROSITE" id="PS01124">
    <property type="entry name" value="HTH_ARAC_FAMILY_2"/>
    <property type="match status" value="1"/>
</dbReference>
<dbReference type="SUPFAM" id="SSF46689">
    <property type="entry name" value="Homeodomain-like"/>
    <property type="match status" value="1"/>
</dbReference>
<dbReference type="PROSITE" id="PS51257">
    <property type="entry name" value="PROKAR_LIPOPROTEIN"/>
    <property type="match status" value="1"/>
</dbReference>
<keyword evidence="8" id="KW-0175">Coiled coil</keyword>
<dbReference type="PROSITE" id="PS50109">
    <property type="entry name" value="HIS_KIN"/>
    <property type="match status" value="1"/>
</dbReference>
<dbReference type="SMART" id="SM00342">
    <property type="entry name" value="HTH_ARAC"/>
    <property type="match status" value="1"/>
</dbReference>
<dbReference type="SUPFAM" id="SSF53822">
    <property type="entry name" value="Periplasmic binding protein-like I"/>
    <property type="match status" value="1"/>
</dbReference>
<dbReference type="Gene3D" id="3.30.565.10">
    <property type="entry name" value="Histidine kinase-like ATPase, C-terminal domain"/>
    <property type="match status" value="1"/>
</dbReference>
<keyword evidence="5" id="KW-0238">DNA-binding</keyword>
<dbReference type="InterPro" id="IPR005467">
    <property type="entry name" value="His_kinase_dom"/>
</dbReference>
<protein>
    <recommendedName>
        <fullName evidence="2">histidine kinase</fullName>
        <ecNumber evidence="2">2.7.13.3</ecNumber>
    </recommendedName>
</protein>
<dbReference type="EMBL" id="JACXAC010000004">
    <property type="protein sequence ID" value="MBD2722771.1"/>
    <property type="molecule type" value="Genomic_DNA"/>
</dbReference>
<dbReference type="CDD" id="cd06308">
    <property type="entry name" value="PBP1_sensor_kinase-like"/>
    <property type="match status" value="1"/>
</dbReference>
<comment type="caution">
    <text evidence="14">The sequence shown here is derived from an EMBL/GenBank/DDBJ whole genome shotgun (WGS) entry which is preliminary data.</text>
</comment>
<gene>
    <name evidence="14" type="ORF">IC234_11620</name>
</gene>
<reference evidence="14 15" key="1">
    <citation type="submission" date="2020-09" db="EMBL/GenBank/DDBJ databases">
        <authorList>
            <person name="Kim M.K."/>
        </authorList>
    </citation>
    <scope>NUCLEOTIDE SEQUENCE [LARGE SCALE GENOMIC DNA]</scope>
    <source>
        <strain evidence="14 15">BT189</strain>
    </source>
</reference>
<keyword evidence="10" id="KW-0732">Signal</keyword>
<evidence type="ECO:0000256" key="6">
    <source>
        <dbReference type="ARBA" id="ARBA00023163"/>
    </source>
</evidence>
<organism evidence="14 15">
    <name type="scientific">Hymenobacter armeniacus</name>
    <dbReference type="NCBI Taxonomy" id="2771358"/>
    <lineage>
        <taxon>Bacteria</taxon>
        <taxon>Pseudomonadati</taxon>
        <taxon>Bacteroidota</taxon>
        <taxon>Cytophagia</taxon>
        <taxon>Cytophagales</taxon>
        <taxon>Hymenobacteraceae</taxon>
        <taxon>Hymenobacter</taxon>
    </lineage>
</organism>
<evidence type="ECO:0000256" key="9">
    <source>
        <dbReference type="SAM" id="Phobius"/>
    </source>
</evidence>
<keyword evidence="9" id="KW-0472">Membrane</keyword>
<sequence>MSVVFSRFAVWRASLLVLVASVLLAGCQAPEHGKTYRVGFSQCTGGDLWRQTMLSGMRRELSLHPELELVYRDAGNDTQRQIEQIRQLQAEHIDLLIVSPNESAPISAAVDSLFRQGTPVVVLDRKITSDSYNTYIGGNNTEIGRMAGEWAAKALGGRGRVVEVWGRQSSSPAQERHQGFVAALAKFPGVQITEQLRGQWEKDTAKAVAAAHLAALQTADLVFAHNDVMAQGVREVCRQHGLPGPRLFAGIDGLPGPRGGLQMVLDGTLTATFLYPTGGEEAIRVAARILGGKAVRREYALSSFQIDRSNVQALKAQSDKLTDQQRNIEQLNSRIGLLNNTYATQRNTLIITLICLAVAVALGVWAYYLMRQKLAVNKKLRQRNRQIIEQKSKLEEATEKARQATEEKLRFYSYISHELKTPLSLILTPAEDLLSQKAMSQRDIRAGLGLVRKNAHRLLRLVNQMLDLRKLDAGKLALQAAEQDVVAFVREIFEDFRQQAQHHRIDLQFTASVPALPLWFDEHKLDKILFNLLSNAFKYTPDGGFIHGSLCVAEGQVHIALADSGAGMSPEEQERAFDLFYSGQKKYSLGAGLGMALSREFAHLHHGQLAVQSAVGAGTTFTLRLPLGDAHLGPDERLTELAQHQARQRAYVDEPRLPAPANVPAAEPAADRITVLLIEDNAELRNYLVDKLGAEFAVTACESAEDGWRALLETVPDLMVCDVMLPGNSGFVLTQQVKADFRTSHIPVVLLTAKGQIQDKIEGSKAGADAYLTKPFSTDYLVQTVKTLFANRAKVQRRFSSSFLFAGENTSEKQFLNELTAIIEANYADPEFSVEQLAQALAMSRVQLYRKVQALLQTNVTDYITDVRLNKAKVLLRDSSQTIAEIAFATGFNSASYFSTLFRQRLQQTPSEYRRPVKTDAVS</sequence>
<dbReference type="SUPFAM" id="SSF55874">
    <property type="entry name" value="ATPase domain of HSP90 chaperone/DNA topoisomerase II/histidine kinase"/>
    <property type="match status" value="1"/>
</dbReference>
<dbReference type="InterPro" id="IPR018060">
    <property type="entry name" value="HTH_AraC"/>
</dbReference>
<feature type="domain" description="HTH araC/xylS-type" evidence="11">
    <location>
        <begin position="817"/>
        <end position="916"/>
    </location>
</feature>
<feature type="domain" description="Response regulatory" evidence="13">
    <location>
        <begin position="674"/>
        <end position="789"/>
    </location>
</feature>
<evidence type="ECO:0000256" key="8">
    <source>
        <dbReference type="SAM" id="Coils"/>
    </source>
</evidence>
<dbReference type="InterPro" id="IPR011006">
    <property type="entry name" value="CheY-like_superfamily"/>
</dbReference>
<feature type="domain" description="Histidine kinase" evidence="12">
    <location>
        <begin position="414"/>
        <end position="629"/>
    </location>
</feature>
<evidence type="ECO:0000256" key="1">
    <source>
        <dbReference type="ARBA" id="ARBA00000085"/>
    </source>
</evidence>
<dbReference type="Gene3D" id="3.40.50.2300">
    <property type="match status" value="3"/>
</dbReference>
<proteinExistence type="predicted"/>
<evidence type="ECO:0000256" key="4">
    <source>
        <dbReference type="ARBA" id="ARBA00023015"/>
    </source>
</evidence>
<dbReference type="SUPFAM" id="SSF47384">
    <property type="entry name" value="Homodimeric domain of signal transducing histidine kinase"/>
    <property type="match status" value="1"/>
</dbReference>
<dbReference type="Pfam" id="PF02518">
    <property type="entry name" value="HATPase_c"/>
    <property type="match status" value="1"/>
</dbReference>
<evidence type="ECO:0000259" key="11">
    <source>
        <dbReference type="PROSITE" id="PS01124"/>
    </source>
</evidence>
<dbReference type="SMART" id="SM00388">
    <property type="entry name" value="HisKA"/>
    <property type="match status" value="1"/>
</dbReference>
<feature type="chain" id="PRO_5046422812" description="histidine kinase" evidence="10">
    <location>
        <begin position="26"/>
        <end position="923"/>
    </location>
</feature>
<dbReference type="CDD" id="cd00082">
    <property type="entry name" value="HisKA"/>
    <property type="match status" value="1"/>
</dbReference>